<dbReference type="GO" id="GO:0005674">
    <property type="term" value="C:transcription factor TFIIF complex"/>
    <property type="evidence" value="ECO:0007669"/>
    <property type="project" value="InterPro"/>
</dbReference>
<evidence type="ECO:0000256" key="2">
    <source>
        <dbReference type="ARBA" id="ARBA00009543"/>
    </source>
</evidence>
<evidence type="ECO:0000256" key="6">
    <source>
        <dbReference type="ARBA" id="ARBA00023163"/>
    </source>
</evidence>
<dbReference type="FunFam" id="1.10.10.10:FF:000035">
    <property type="entry name" value="General transcription factor IIF subunit 2"/>
    <property type="match status" value="1"/>
</dbReference>
<evidence type="ECO:0000256" key="8">
    <source>
        <dbReference type="ARBA" id="ARBA00033388"/>
    </source>
</evidence>
<evidence type="ECO:0000256" key="9">
    <source>
        <dbReference type="PIRNR" id="PIRNR015849"/>
    </source>
</evidence>
<dbReference type="InterPro" id="IPR036390">
    <property type="entry name" value="WH_DNA-bd_sf"/>
</dbReference>
<organism evidence="12 13">
    <name type="scientific">Tetragonisca angustula</name>
    <dbReference type="NCBI Taxonomy" id="166442"/>
    <lineage>
        <taxon>Eukaryota</taxon>
        <taxon>Metazoa</taxon>
        <taxon>Ecdysozoa</taxon>
        <taxon>Arthropoda</taxon>
        <taxon>Hexapoda</taxon>
        <taxon>Insecta</taxon>
        <taxon>Pterygota</taxon>
        <taxon>Neoptera</taxon>
        <taxon>Endopterygota</taxon>
        <taxon>Hymenoptera</taxon>
        <taxon>Apocrita</taxon>
        <taxon>Aculeata</taxon>
        <taxon>Apoidea</taxon>
        <taxon>Anthophila</taxon>
        <taxon>Apidae</taxon>
        <taxon>Tetragonisca</taxon>
    </lineage>
</organism>
<dbReference type="GO" id="GO:0006367">
    <property type="term" value="P:transcription initiation at RNA polymerase II promoter"/>
    <property type="evidence" value="ECO:0007669"/>
    <property type="project" value="UniProtKB-UniRule"/>
</dbReference>
<feature type="domain" description="TFIIF beta subunit HTH" evidence="10">
    <location>
        <begin position="193"/>
        <end position="256"/>
    </location>
</feature>
<evidence type="ECO:0000259" key="11">
    <source>
        <dbReference type="Pfam" id="PF17683"/>
    </source>
</evidence>
<evidence type="ECO:0000256" key="5">
    <source>
        <dbReference type="ARBA" id="ARBA00023125"/>
    </source>
</evidence>
<keyword evidence="6 9" id="KW-0804">Transcription</keyword>
<dbReference type="Pfam" id="PF02270">
    <property type="entry name" value="TFIIF_beta"/>
    <property type="match status" value="1"/>
</dbReference>
<dbReference type="SUPFAM" id="SSF46785">
    <property type="entry name" value="Winged helix' DNA-binding domain"/>
    <property type="match status" value="1"/>
</dbReference>
<dbReference type="InterPro" id="IPR003196">
    <property type="entry name" value="TFIIF_beta"/>
</dbReference>
<keyword evidence="13" id="KW-1185">Reference proteome</keyword>
<evidence type="ECO:0000256" key="4">
    <source>
        <dbReference type="ARBA" id="ARBA00023015"/>
    </source>
</evidence>
<keyword evidence="4 9" id="KW-0805">Transcription regulation</keyword>
<comment type="similarity">
    <text evidence="2 9">Belongs to the TFIIF beta subunit family.</text>
</comment>
<evidence type="ECO:0000313" key="12">
    <source>
        <dbReference type="EMBL" id="KAK9301466.1"/>
    </source>
</evidence>
<dbReference type="GO" id="GO:0006368">
    <property type="term" value="P:transcription elongation by RNA polymerase II"/>
    <property type="evidence" value="ECO:0007669"/>
    <property type="project" value="UniProtKB-ARBA"/>
</dbReference>
<protein>
    <recommendedName>
        <fullName evidence="3 9">General transcription factor IIF subunit 2</fullName>
    </recommendedName>
    <alternativeName>
        <fullName evidence="8 9">Transcription initiation factor IIF subunit beta</fullName>
    </alternativeName>
</protein>
<dbReference type="SUPFAM" id="SSF50916">
    <property type="entry name" value="Rap30/74 interaction domains"/>
    <property type="match status" value="1"/>
</dbReference>
<sequence>MFKSKIMSTNAPHVEKELDLSNAGRGVWLVKVPKYIANKWEKAPGNIEVGKLKITKNLGQKAEVTLRLSEAVLALKEAGEEEIPKQHRLDVTTVTKQMLGVFSHVTPSSSSDSIVPETEKLYMEGRIVQKLECRPYADNCYMKLKLQSIKRASVPQRQVQQLDRVVQNFKPVSDHKHNIEYAEKKKAEGKKMRDDKDAVLDMLFAAFEKHQYYNIRDLVKITRQPIVYLKEILNEVCNYNLKNPHRNMWELKPEYRHYKEEEKSEGQKKADESDDD</sequence>
<dbReference type="InterPro" id="IPR040450">
    <property type="entry name" value="TFIIF_beta_HTH"/>
</dbReference>
<accession>A0AAW0ZXM2</accession>
<dbReference type="InterPro" id="IPR036388">
    <property type="entry name" value="WH-like_DNA-bd_sf"/>
</dbReference>
<dbReference type="GO" id="GO:0003677">
    <property type="term" value="F:DNA binding"/>
    <property type="evidence" value="ECO:0007669"/>
    <property type="project" value="UniProtKB-UniRule"/>
</dbReference>
<dbReference type="CDD" id="cd07980">
    <property type="entry name" value="TFIIF_beta"/>
    <property type="match status" value="1"/>
</dbReference>
<dbReference type="AlphaFoldDB" id="A0AAW0ZXM2"/>
<comment type="caution">
    <text evidence="12">The sequence shown here is derived from an EMBL/GenBank/DDBJ whole genome shotgun (WGS) entry which is preliminary data.</text>
</comment>
<keyword evidence="5 9" id="KW-0238">DNA-binding</keyword>
<evidence type="ECO:0000256" key="3">
    <source>
        <dbReference type="ARBA" id="ARBA00020815"/>
    </source>
</evidence>
<dbReference type="Gene3D" id="1.10.10.10">
    <property type="entry name" value="Winged helix-like DNA-binding domain superfamily/Winged helix DNA-binding domain"/>
    <property type="match status" value="1"/>
</dbReference>
<comment type="subcellular location">
    <subcellularLocation>
        <location evidence="1 9">Nucleus</location>
    </subcellularLocation>
</comment>
<dbReference type="Proteomes" id="UP001432146">
    <property type="component" value="Unassembled WGS sequence"/>
</dbReference>
<evidence type="ECO:0000313" key="13">
    <source>
        <dbReference type="Proteomes" id="UP001432146"/>
    </source>
</evidence>
<proteinExistence type="inferred from homology"/>
<dbReference type="PIRSF" id="PIRSF015849">
    <property type="entry name" value="TFIIF-beta"/>
    <property type="match status" value="1"/>
</dbReference>
<comment type="function">
    <text evidence="9">TFIIF is a general transcription initiation factor that binds to RNA polymerase II and helps to recruit it to the initiation complex in collaboration with TFIIB.</text>
</comment>
<evidence type="ECO:0000256" key="7">
    <source>
        <dbReference type="ARBA" id="ARBA00023242"/>
    </source>
</evidence>
<dbReference type="PANTHER" id="PTHR10445">
    <property type="entry name" value="GENERAL TRANSCRIPTION FACTOR IIF SUBUNIT 2"/>
    <property type="match status" value="1"/>
</dbReference>
<name>A0AAW0ZXM2_9HYME</name>
<feature type="domain" description="TFIIF beta subunit N-terminal" evidence="11">
    <location>
        <begin position="25"/>
        <end position="105"/>
    </location>
</feature>
<evidence type="ECO:0000259" key="10">
    <source>
        <dbReference type="Pfam" id="PF02270"/>
    </source>
</evidence>
<dbReference type="Pfam" id="PF17683">
    <property type="entry name" value="TFIIF_beta_N"/>
    <property type="match status" value="1"/>
</dbReference>
<dbReference type="InterPro" id="IPR040504">
    <property type="entry name" value="TFIIF_beta_N"/>
</dbReference>
<dbReference type="EMBL" id="JAWNGG020000111">
    <property type="protein sequence ID" value="KAK9301466.1"/>
    <property type="molecule type" value="Genomic_DNA"/>
</dbReference>
<dbReference type="PANTHER" id="PTHR10445:SF0">
    <property type="entry name" value="GENERAL TRANSCRIPTION FACTOR IIF SUBUNIT 2"/>
    <property type="match status" value="1"/>
</dbReference>
<gene>
    <name evidence="12" type="ORF">QLX08_006173</name>
</gene>
<evidence type="ECO:0000256" key="1">
    <source>
        <dbReference type="ARBA" id="ARBA00004123"/>
    </source>
</evidence>
<dbReference type="InterPro" id="IPR011039">
    <property type="entry name" value="TFIIF_interaction"/>
</dbReference>
<reference evidence="12 13" key="1">
    <citation type="submission" date="2024-05" db="EMBL/GenBank/DDBJ databases">
        <title>The nuclear and mitochondrial genome assemblies of Tetragonisca angustula (Apidae: Meliponini), a tiny yet remarkable pollinator in the Neotropics.</title>
        <authorList>
            <person name="Ferrari R."/>
            <person name="Ricardo P.C."/>
            <person name="Dias F.C."/>
            <person name="Araujo N.S."/>
            <person name="Soares D.O."/>
            <person name="Zhou Q.-S."/>
            <person name="Zhu C.-D."/>
            <person name="Coutinho L."/>
            <person name="Airas M.C."/>
            <person name="Batista T.M."/>
        </authorList>
    </citation>
    <scope>NUCLEOTIDE SEQUENCE [LARGE SCALE GENOMIC DNA]</scope>
    <source>
        <strain evidence="12">ASF017062</strain>
        <tissue evidence="12">Abdomen</tissue>
    </source>
</reference>
<keyword evidence="7 9" id="KW-0539">Nucleus</keyword>